<sequence length="179" mass="18534">MKTSHHCEGSLATTALANITPQFKNFSPLPIVIVAVMAGLIALVLLVPLCLGIRNLCDKPKPTAVNAEEHQGPLRRTWIGVSDYGAPPWSQAWGWGSQASAWWPGLCPTGPGRAQPEMATWARLPVGSPPAGKVHEGPVQCGLGSSRGSGGGLDGPIPRPKLCSSWGGRSLSLSSSAGG</sequence>
<evidence type="ECO:0000313" key="1">
    <source>
        <dbReference type="EMBL" id="KAI3373248.1"/>
    </source>
</evidence>
<protein>
    <submittedName>
        <fullName evidence="1">Uncharacterized protein</fullName>
    </submittedName>
</protein>
<reference evidence="1" key="1">
    <citation type="submission" date="2022-04" db="EMBL/GenBank/DDBJ databases">
        <title>Jade perch genome.</title>
        <authorList>
            <person name="Chao B."/>
        </authorList>
    </citation>
    <scope>NUCLEOTIDE SEQUENCE</scope>
    <source>
        <strain evidence="1">CB-2022</strain>
    </source>
</reference>
<name>A0ACB8WZK1_9TELE</name>
<evidence type="ECO:0000313" key="2">
    <source>
        <dbReference type="Proteomes" id="UP000831701"/>
    </source>
</evidence>
<proteinExistence type="predicted"/>
<gene>
    <name evidence="1" type="ORF">L3Q82_006555</name>
</gene>
<dbReference type="Proteomes" id="UP000831701">
    <property type="component" value="Chromosome 4"/>
</dbReference>
<dbReference type="EMBL" id="CM041534">
    <property type="protein sequence ID" value="KAI3373248.1"/>
    <property type="molecule type" value="Genomic_DNA"/>
</dbReference>
<comment type="caution">
    <text evidence="1">The sequence shown here is derived from an EMBL/GenBank/DDBJ whole genome shotgun (WGS) entry which is preliminary data.</text>
</comment>
<organism evidence="1 2">
    <name type="scientific">Scortum barcoo</name>
    <name type="common">barcoo grunter</name>
    <dbReference type="NCBI Taxonomy" id="214431"/>
    <lineage>
        <taxon>Eukaryota</taxon>
        <taxon>Metazoa</taxon>
        <taxon>Chordata</taxon>
        <taxon>Craniata</taxon>
        <taxon>Vertebrata</taxon>
        <taxon>Euteleostomi</taxon>
        <taxon>Actinopterygii</taxon>
        <taxon>Neopterygii</taxon>
        <taxon>Teleostei</taxon>
        <taxon>Neoteleostei</taxon>
        <taxon>Acanthomorphata</taxon>
        <taxon>Eupercaria</taxon>
        <taxon>Centrarchiformes</taxon>
        <taxon>Terapontoidei</taxon>
        <taxon>Terapontidae</taxon>
        <taxon>Scortum</taxon>
    </lineage>
</organism>
<accession>A0ACB8WZK1</accession>
<keyword evidence="2" id="KW-1185">Reference proteome</keyword>